<evidence type="ECO:0000313" key="2">
    <source>
        <dbReference type="Proteomes" id="UP000464912"/>
    </source>
</evidence>
<protein>
    <submittedName>
        <fullName evidence="1">TAXI family TRAP transporter solute-binding subunit</fullName>
    </submittedName>
</protein>
<dbReference type="KEGG" id="nef:GP480_00915"/>
<dbReference type="PANTHER" id="PTHR42941:SF1">
    <property type="entry name" value="SLL1037 PROTEIN"/>
    <property type="match status" value="1"/>
</dbReference>
<dbReference type="RefSeq" id="WP_160095028.1">
    <property type="nucleotide sequence ID" value="NZ_CP047224.1"/>
</dbReference>
<reference evidence="1 2" key="2">
    <citation type="journal article" date="2020" name="MBio">
        <title>Isolation and Molecular Analysis of a Novel Neorickettsia Species That Causes Potomac Horse Fever.</title>
        <authorList>
            <person name="Teymournejad O."/>
            <person name="Lin M."/>
            <person name="Bekebrede H."/>
            <person name="Kamr A."/>
            <person name="Toribio R.E."/>
            <person name="Arroyo L.G."/>
            <person name="Baird J.D."/>
            <person name="Rikihisa Y."/>
        </authorList>
    </citation>
    <scope>NUCLEOTIDE SEQUENCE [LARGE SCALE GENOMIC DNA]</scope>
    <source>
        <strain evidence="1 2">Fin17</strain>
    </source>
</reference>
<dbReference type="EMBL" id="CP047224">
    <property type="protein sequence ID" value="QHD65024.1"/>
    <property type="molecule type" value="Genomic_DNA"/>
</dbReference>
<dbReference type="InterPro" id="IPR011852">
    <property type="entry name" value="TRAP_TAXI"/>
</dbReference>
<reference evidence="1 2" key="1">
    <citation type="journal article" date="2020" name="MBio">
        <title>Erratum for Teymournejad et al., 'Isolation and Molecular Analysis of a Novel Neorickettsia Species That Causes Potomac Horse Fever'.</title>
        <authorList>
            <person name="Teymournejad O."/>
            <person name="Lin M."/>
            <person name="Bekebrede H."/>
            <person name="Kamr A."/>
            <person name="Toribio R.E."/>
            <person name="Arroyo L.G."/>
            <person name="Baird J.D."/>
            <person name="Rikihisa Y."/>
        </authorList>
    </citation>
    <scope>NUCLEOTIDE SEQUENCE [LARGE SCALE GENOMIC DNA]</scope>
    <source>
        <strain evidence="1 2">Fin17</strain>
    </source>
</reference>
<dbReference type="AlphaFoldDB" id="A0A6P1GA09"/>
<evidence type="ECO:0000313" key="1">
    <source>
        <dbReference type="EMBL" id="QHD65024.1"/>
    </source>
</evidence>
<name>A0A6P1GA09_9RICK</name>
<dbReference type="PANTHER" id="PTHR42941">
    <property type="entry name" value="SLL1037 PROTEIN"/>
    <property type="match status" value="1"/>
</dbReference>
<accession>A0A6P1GA09</accession>
<dbReference type="SUPFAM" id="SSF53850">
    <property type="entry name" value="Periplasmic binding protein-like II"/>
    <property type="match status" value="1"/>
</dbReference>
<dbReference type="Gene3D" id="3.40.190.10">
    <property type="entry name" value="Periplasmic binding protein-like II"/>
    <property type="match status" value="2"/>
</dbReference>
<organism evidence="1 2">
    <name type="scientific">Neorickettsia findlayensis</name>
    <dbReference type="NCBI Taxonomy" id="2686014"/>
    <lineage>
        <taxon>Bacteria</taxon>
        <taxon>Pseudomonadati</taxon>
        <taxon>Pseudomonadota</taxon>
        <taxon>Alphaproteobacteria</taxon>
        <taxon>Rickettsiales</taxon>
        <taxon>Anaplasmataceae</taxon>
        <taxon>Neorickettsia</taxon>
    </lineage>
</organism>
<dbReference type="Proteomes" id="UP000464912">
    <property type="component" value="Chromosome"/>
</dbReference>
<dbReference type="NCBIfam" id="TIGR02122">
    <property type="entry name" value="TRAP_TAXI"/>
    <property type="match status" value="1"/>
</dbReference>
<dbReference type="CDD" id="cd13568">
    <property type="entry name" value="PBP2_TAXI_TRAP_like_3"/>
    <property type="match status" value="1"/>
</dbReference>
<dbReference type="Pfam" id="PF16868">
    <property type="entry name" value="NMT1_3"/>
    <property type="match status" value="1"/>
</dbReference>
<gene>
    <name evidence="1" type="ORF">GP480_00915</name>
</gene>
<keyword evidence="2" id="KW-1185">Reference proteome</keyword>
<sequence length="336" mass="37264">MLNFRSNLAMLFFLSLLLSHAVGEERYFMRVGTGSISGVYYATGNAICRFIKKHSINDNTLDISCSVQSTPGTMYNLNALRNGDLEVAAAQGDWAYDAYNGTGLFSSMQPMSSLRSLFSTHKEAFTVLVRKELGIKSFDEIKHKIVNIGAPGTGVRGTIEKIMRTKGWTSTDFKLTTELNSSEQVRALCDGKIDVMTIVIGHPSGLFQEASATCNVQLVPLDDETRKKLLLDHPYYYSYDIPADLYPGLAEKEIKTIAVKSGFYVLEDFSDDKAYKLVSSVFSNFAILQSTHPAFSHITKVDLIPEAGDVPIHSGAKQFYKQIGLLRDSKEDSYPE</sequence>
<proteinExistence type="predicted"/>